<keyword evidence="16" id="KW-1185">Reference proteome</keyword>
<feature type="transmembrane region" description="Helical" evidence="14">
    <location>
        <begin position="185"/>
        <end position="205"/>
    </location>
</feature>
<evidence type="ECO:0000256" key="4">
    <source>
        <dbReference type="ARBA" id="ARBA00022475"/>
    </source>
</evidence>
<organism evidence="15 16">
    <name type="scientific">Paenibacillus abyssi</name>
    <dbReference type="NCBI Taxonomy" id="1340531"/>
    <lineage>
        <taxon>Bacteria</taxon>
        <taxon>Bacillati</taxon>
        <taxon>Bacillota</taxon>
        <taxon>Bacilli</taxon>
        <taxon>Bacillales</taxon>
        <taxon>Paenibacillaceae</taxon>
        <taxon>Paenibacillus</taxon>
    </lineage>
</organism>
<evidence type="ECO:0000313" key="15">
    <source>
        <dbReference type="EMBL" id="GGG05762.1"/>
    </source>
</evidence>
<feature type="transmembrane region" description="Helical" evidence="14">
    <location>
        <begin position="232"/>
        <end position="249"/>
    </location>
</feature>
<dbReference type="InterPro" id="IPR038377">
    <property type="entry name" value="Na/Glc_symporter_sf"/>
</dbReference>
<feature type="transmembrane region" description="Helical" evidence="14">
    <location>
        <begin position="418"/>
        <end position="436"/>
    </location>
</feature>
<dbReference type="PANTHER" id="PTHR48086">
    <property type="entry name" value="SODIUM/PROLINE SYMPORTER-RELATED"/>
    <property type="match status" value="1"/>
</dbReference>
<feature type="transmembrane region" description="Helical" evidence="14">
    <location>
        <begin position="45"/>
        <end position="65"/>
    </location>
</feature>
<evidence type="ECO:0000256" key="13">
    <source>
        <dbReference type="RuleBase" id="RU362091"/>
    </source>
</evidence>
<gene>
    <name evidence="15" type="primary">dur3</name>
    <name evidence="15" type="ORF">GCM10010916_23470</name>
</gene>
<accession>A0A917D1T5</accession>
<keyword evidence="5 14" id="KW-0812">Transmembrane</keyword>
<evidence type="ECO:0000256" key="9">
    <source>
        <dbReference type="ARBA" id="ARBA00023065"/>
    </source>
</evidence>
<protein>
    <submittedName>
        <fullName evidence="15">Urea transporter</fullName>
    </submittedName>
</protein>
<dbReference type="AlphaFoldDB" id="A0A917D1T5"/>
<evidence type="ECO:0000256" key="6">
    <source>
        <dbReference type="ARBA" id="ARBA00022847"/>
    </source>
</evidence>
<keyword evidence="4" id="KW-1003">Cell membrane</keyword>
<reference evidence="15" key="1">
    <citation type="journal article" date="2014" name="Int. J. Syst. Evol. Microbiol.">
        <title>Complete genome sequence of Corynebacterium casei LMG S-19264T (=DSM 44701T), isolated from a smear-ripened cheese.</title>
        <authorList>
            <consortium name="US DOE Joint Genome Institute (JGI-PGF)"/>
            <person name="Walter F."/>
            <person name="Albersmeier A."/>
            <person name="Kalinowski J."/>
            <person name="Ruckert C."/>
        </authorList>
    </citation>
    <scope>NUCLEOTIDE SEQUENCE</scope>
    <source>
        <strain evidence="15">CGMCC 1.12987</strain>
    </source>
</reference>
<dbReference type="EMBL" id="BMGR01000007">
    <property type="protein sequence ID" value="GGG05762.1"/>
    <property type="molecule type" value="Genomic_DNA"/>
</dbReference>
<dbReference type="InterPro" id="IPR050277">
    <property type="entry name" value="Sodium:Solute_Symporter"/>
</dbReference>
<feature type="transmembrane region" description="Helical" evidence="14">
    <location>
        <begin position="269"/>
        <end position="294"/>
    </location>
</feature>
<feature type="transmembrane region" description="Helical" evidence="14">
    <location>
        <begin position="364"/>
        <end position="383"/>
    </location>
</feature>
<keyword evidence="10 14" id="KW-0472">Membrane</keyword>
<evidence type="ECO:0000256" key="1">
    <source>
        <dbReference type="ARBA" id="ARBA00004651"/>
    </source>
</evidence>
<reference evidence="15" key="2">
    <citation type="submission" date="2020-09" db="EMBL/GenBank/DDBJ databases">
        <authorList>
            <person name="Sun Q."/>
            <person name="Zhou Y."/>
        </authorList>
    </citation>
    <scope>NUCLEOTIDE SEQUENCE</scope>
    <source>
        <strain evidence="15">CGMCC 1.12987</strain>
    </source>
</reference>
<evidence type="ECO:0000256" key="12">
    <source>
        <dbReference type="ARBA" id="ARBA00033708"/>
    </source>
</evidence>
<dbReference type="GO" id="GO:0006814">
    <property type="term" value="P:sodium ion transport"/>
    <property type="evidence" value="ECO:0007669"/>
    <property type="project" value="UniProtKB-KW"/>
</dbReference>
<evidence type="ECO:0000256" key="7">
    <source>
        <dbReference type="ARBA" id="ARBA00022989"/>
    </source>
</evidence>
<comment type="caution">
    <text evidence="15">The sequence shown here is derived from an EMBL/GenBank/DDBJ whole genome shotgun (WGS) entry which is preliminary data.</text>
</comment>
<feature type="transmembrane region" description="Helical" evidence="14">
    <location>
        <begin position="389"/>
        <end position="411"/>
    </location>
</feature>
<feature type="transmembrane region" description="Helical" evidence="14">
    <location>
        <begin position="123"/>
        <end position="148"/>
    </location>
</feature>
<feature type="transmembrane region" description="Helical" evidence="14">
    <location>
        <begin position="6"/>
        <end position="25"/>
    </location>
</feature>
<evidence type="ECO:0000256" key="10">
    <source>
        <dbReference type="ARBA" id="ARBA00023136"/>
    </source>
</evidence>
<dbReference type="InterPro" id="IPR001734">
    <property type="entry name" value="Na/solute_symporter"/>
</dbReference>
<keyword evidence="11" id="KW-0739">Sodium transport</keyword>
<evidence type="ECO:0000256" key="2">
    <source>
        <dbReference type="ARBA" id="ARBA00006434"/>
    </source>
</evidence>
<feature type="transmembrane region" description="Helical" evidence="14">
    <location>
        <begin position="77"/>
        <end position="96"/>
    </location>
</feature>
<evidence type="ECO:0000313" key="16">
    <source>
        <dbReference type="Proteomes" id="UP000644756"/>
    </source>
</evidence>
<dbReference type="GO" id="GO:0005886">
    <property type="term" value="C:plasma membrane"/>
    <property type="evidence" value="ECO:0007669"/>
    <property type="project" value="UniProtKB-SubCell"/>
</dbReference>
<proteinExistence type="inferred from homology"/>
<keyword evidence="8" id="KW-0915">Sodium</keyword>
<keyword evidence="3" id="KW-0813">Transport</keyword>
<dbReference type="Gene3D" id="1.20.1730.10">
    <property type="entry name" value="Sodium/glucose cotransporter"/>
    <property type="match status" value="1"/>
</dbReference>
<sequence>MLNSWIGYALMIAFGIILVIVSILATRNGKKNLDDFLSARESMSLPMTMSSLVVVWVWSSSLMGAAEGAYNFGVAGFYMYGISVLISALLLGWPIFKRVRKIAPSISTLPEFMKARIGKQTHIVFTIVGILQSFFWAVLQMTAIGLVMNVLFGIPHAASIMLGAIIVITYVTIGGLRASIGTDVIHFTMLLVLLAIVIPVCLWVAGGPREIYQGLVNSSVDTATLLWTKESVTGWLLVSVLSFINYAIIDQSVWQRVYASKKGSETKLVLGTTFMWLPIPAVAGLMGMVGLAQGMNVNPSEIFPAVVGELLGTWGVYAMAIIMIATILSTTDSCLNALSTLIVKNIYIPYIKKNAPMDPNQELKVARIVVIVSGLAIAVFSLGQFSILYLNYAVGALTLAMTWPFVLSVFMKKLNKNAAYWGLVAGTVSGLFFAVIPGAGLMEPIVPLWVGYLISHAIAAGIPLIGTLVAPDHDFEFEKAFSQGEA</sequence>
<feature type="transmembrane region" description="Helical" evidence="14">
    <location>
        <begin position="154"/>
        <end position="173"/>
    </location>
</feature>
<feature type="transmembrane region" description="Helical" evidence="14">
    <location>
        <begin position="448"/>
        <end position="470"/>
    </location>
</feature>
<dbReference type="PANTHER" id="PTHR48086:SF3">
    <property type="entry name" value="SODIUM_PROLINE SYMPORTER"/>
    <property type="match status" value="1"/>
</dbReference>
<evidence type="ECO:0000256" key="5">
    <source>
        <dbReference type="ARBA" id="ARBA00022692"/>
    </source>
</evidence>
<dbReference type="Proteomes" id="UP000644756">
    <property type="component" value="Unassembled WGS sequence"/>
</dbReference>
<dbReference type="PROSITE" id="PS50283">
    <property type="entry name" value="NA_SOLUT_SYMP_3"/>
    <property type="match status" value="1"/>
</dbReference>
<keyword evidence="7 14" id="KW-1133">Transmembrane helix</keyword>
<evidence type="ECO:0000256" key="8">
    <source>
        <dbReference type="ARBA" id="ARBA00023053"/>
    </source>
</evidence>
<dbReference type="GO" id="GO:0015293">
    <property type="term" value="F:symporter activity"/>
    <property type="evidence" value="ECO:0007669"/>
    <property type="project" value="UniProtKB-KW"/>
</dbReference>
<keyword evidence="9" id="KW-0406">Ion transport</keyword>
<evidence type="ECO:0000256" key="3">
    <source>
        <dbReference type="ARBA" id="ARBA00022448"/>
    </source>
</evidence>
<comment type="catalytic activity">
    <reaction evidence="12">
        <text>L-proline(in) + Na(+)(in) = L-proline(out) + Na(+)(out)</text>
        <dbReference type="Rhea" id="RHEA:28967"/>
        <dbReference type="ChEBI" id="CHEBI:29101"/>
        <dbReference type="ChEBI" id="CHEBI:60039"/>
    </reaction>
</comment>
<dbReference type="Pfam" id="PF00474">
    <property type="entry name" value="SSF"/>
    <property type="match status" value="1"/>
</dbReference>
<evidence type="ECO:0000256" key="11">
    <source>
        <dbReference type="ARBA" id="ARBA00023201"/>
    </source>
</evidence>
<evidence type="ECO:0000256" key="14">
    <source>
        <dbReference type="SAM" id="Phobius"/>
    </source>
</evidence>
<comment type="subcellular location">
    <subcellularLocation>
        <location evidence="1">Cell membrane</location>
        <topology evidence="1">Multi-pass membrane protein</topology>
    </subcellularLocation>
</comment>
<name>A0A917D1T5_9BACL</name>
<keyword evidence="6" id="KW-0769">Symport</keyword>
<feature type="transmembrane region" description="Helical" evidence="14">
    <location>
        <begin position="314"/>
        <end position="343"/>
    </location>
</feature>
<comment type="similarity">
    <text evidence="2 13">Belongs to the sodium:solute symporter (SSF) (TC 2.A.21) family.</text>
</comment>
<dbReference type="RefSeq" id="WP_188531256.1">
    <property type="nucleotide sequence ID" value="NZ_BMGR01000007.1"/>
</dbReference>